<evidence type="ECO:0000313" key="1">
    <source>
        <dbReference type="EMBL" id="OHA17976.1"/>
    </source>
</evidence>
<reference evidence="1 2" key="1">
    <citation type="journal article" date="2016" name="Nat. Commun.">
        <title>Thousands of microbial genomes shed light on interconnected biogeochemical processes in an aquifer system.</title>
        <authorList>
            <person name="Anantharaman K."/>
            <person name="Brown C.T."/>
            <person name="Hug L.A."/>
            <person name="Sharon I."/>
            <person name="Castelle C.J."/>
            <person name="Probst A.J."/>
            <person name="Thomas B.C."/>
            <person name="Singh A."/>
            <person name="Wilkins M.J."/>
            <person name="Karaoz U."/>
            <person name="Brodie E.L."/>
            <person name="Williams K.H."/>
            <person name="Hubbard S.S."/>
            <person name="Banfield J.F."/>
        </authorList>
    </citation>
    <scope>NUCLEOTIDE SEQUENCE [LARGE SCALE GENOMIC DNA]</scope>
</reference>
<evidence type="ECO:0008006" key="3">
    <source>
        <dbReference type="Google" id="ProtNLM"/>
    </source>
</evidence>
<dbReference type="Gene3D" id="1.20.272.10">
    <property type="match status" value="1"/>
</dbReference>
<name>A0A1G2M260_9BACT</name>
<sequence>MLYFFYGTDIDKSRARARGVIGAMRKKRPDAEYFRMTADKWDSVSFEQLIGGQGLFDQKSVVFVDGVFENKEGKEWIISHAKEIGCSENGFVFLERTCDSVSLKKIEKHSKEVIKFDLLSVGNKWGNTEGNVFALADALGKRDRKGLWTLLVEQFDRGASAEEINGMLFWQVKSMLSASFTDSAADAGLKPFVYTKSKQFSRNYSTDELVNLSRKLLCAYHDAHRGINDFPVALERLALSI</sequence>
<dbReference type="EMBL" id="MHRF01000010">
    <property type="protein sequence ID" value="OHA17976.1"/>
    <property type="molecule type" value="Genomic_DNA"/>
</dbReference>
<evidence type="ECO:0000313" key="2">
    <source>
        <dbReference type="Proteomes" id="UP000178873"/>
    </source>
</evidence>
<comment type="caution">
    <text evidence="1">The sequence shown here is derived from an EMBL/GenBank/DDBJ whole genome shotgun (WGS) entry which is preliminary data.</text>
</comment>
<accession>A0A1G2M260</accession>
<dbReference type="Proteomes" id="UP000178873">
    <property type="component" value="Unassembled WGS sequence"/>
</dbReference>
<organism evidence="1 2">
    <name type="scientific">Candidatus Taylorbacteria bacterium RIFCSPHIGHO2_01_FULL_46_22b</name>
    <dbReference type="NCBI Taxonomy" id="1802301"/>
    <lineage>
        <taxon>Bacteria</taxon>
        <taxon>Candidatus Tayloriibacteriota</taxon>
    </lineage>
</organism>
<proteinExistence type="predicted"/>
<dbReference type="STRING" id="1802301.A2664_01340"/>
<protein>
    <recommendedName>
        <fullName evidence="3">DNA polymerase III delta N-terminal domain-containing protein</fullName>
    </recommendedName>
</protein>
<gene>
    <name evidence="1" type="ORF">A2664_01340</name>
</gene>
<dbReference type="AlphaFoldDB" id="A0A1G2M260"/>